<accession>A0A378PP95</accession>
<name>A0A378PP95_9GAMM</name>
<reference evidence="1 2" key="1">
    <citation type="submission" date="2018-06" db="EMBL/GenBank/DDBJ databases">
        <authorList>
            <consortium name="Pathogen Informatics"/>
            <person name="Doyle S."/>
        </authorList>
    </citation>
    <scope>NUCLEOTIDE SEQUENCE [LARGE SCALE GENOMIC DNA]</scope>
    <source>
        <strain evidence="1 2">NCTC11227</strain>
    </source>
</reference>
<gene>
    <name evidence="1" type="ORF">NCTC11227_01957</name>
</gene>
<dbReference type="EMBL" id="UGPW01000001">
    <property type="protein sequence ID" value="STY87930.1"/>
    <property type="molecule type" value="Genomic_DNA"/>
</dbReference>
<organism evidence="1 2">
    <name type="scientific">Moraxella ovis</name>
    <dbReference type="NCBI Taxonomy" id="29433"/>
    <lineage>
        <taxon>Bacteria</taxon>
        <taxon>Pseudomonadati</taxon>
        <taxon>Pseudomonadota</taxon>
        <taxon>Gammaproteobacteria</taxon>
        <taxon>Moraxellales</taxon>
        <taxon>Moraxellaceae</taxon>
        <taxon>Moraxella</taxon>
    </lineage>
</organism>
<proteinExistence type="predicted"/>
<evidence type="ECO:0000313" key="2">
    <source>
        <dbReference type="Proteomes" id="UP000255102"/>
    </source>
</evidence>
<dbReference type="AlphaFoldDB" id="A0A378PP95"/>
<dbReference type="Proteomes" id="UP000255102">
    <property type="component" value="Unassembled WGS sequence"/>
</dbReference>
<sequence length="322" mass="37716">MALASLTNVEFMGICIPLKNDDPIFLSQSILCDIFNAYKKERKMTHDDYVVSIFLASTYRLSPLNHKSPSLEWVWISKLCHLLLYFASHDLPQRIIETATESRKLMDSTQDYHRLWNMLCYELQGDTLEETFLSFQKTKDVISKEYDSLLTSKFQGMCRTIEFAYHQRKKLHETLSLAPIKYGLLPLFTIQMMMVITCKKQDFFPIIPPLMLPLLVLMSLQHLSNWSRLPYRRLKKFASIQLYKRTKSKYTHANKNEMLIISNPRILPLFVARNVLSKLWEYLNRTPTNDKHHSAIVFILLSVYTGRNVRLLTEALAAIKNK</sequence>
<dbReference type="STRING" id="29433.MOVS_09405"/>
<evidence type="ECO:0000313" key="1">
    <source>
        <dbReference type="EMBL" id="STY87930.1"/>
    </source>
</evidence>
<protein>
    <submittedName>
        <fullName evidence="1">Uncharacterized protein</fullName>
    </submittedName>
</protein>